<reference evidence="8 9" key="1">
    <citation type="submission" date="2019-02" db="EMBL/GenBank/DDBJ databases">
        <title>Deep-cultivation of Planctomycetes and their phenomic and genomic characterization uncovers novel biology.</title>
        <authorList>
            <person name="Wiegand S."/>
            <person name="Jogler M."/>
            <person name="Boedeker C."/>
            <person name="Pinto D."/>
            <person name="Vollmers J."/>
            <person name="Rivas-Marin E."/>
            <person name="Kohn T."/>
            <person name="Peeters S.H."/>
            <person name="Heuer A."/>
            <person name="Rast P."/>
            <person name="Oberbeckmann S."/>
            <person name="Bunk B."/>
            <person name="Jeske O."/>
            <person name="Meyerdierks A."/>
            <person name="Storesund J.E."/>
            <person name="Kallscheuer N."/>
            <person name="Luecker S."/>
            <person name="Lage O.M."/>
            <person name="Pohl T."/>
            <person name="Merkel B.J."/>
            <person name="Hornburger P."/>
            <person name="Mueller R.-W."/>
            <person name="Bruemmer F."/>
            <person name="Labrenz M."/>
            <person name="Spormann A.M."/>
            <person name="Op den Camp H."/>
            <person name="Overmann J."/>
            <person name="Amann R."/>
            <person name="Jetten M.S.M."/>
            <person name="Mascher T."/>
            <person name="Medema M.H."/>
            <person name="Devos D.P."/>
            <person name="Kaster A.-K."/>
            <person name="Ovreas L."/>
            <person name="Rohde M."/>
            <person name="Galperin M.Y."/>
            <person name="Jogler C."/>
        </authorList>
    </citation>
    <scope>NUCLEOTIDE SEQUENCE [LARGE SCALE GENOMIC DNA]</scope>
    <source>
        <strain evidence="8 9">Mal4</strain>
    </source>
</reference>
<name>A0A517ZAM4_9PLAN</name>
<dbReference type="InterPro" id="IPR011429">
    <property type="entry name" value="Cyt_c_Planctomycete-type"/>
</dbReference>
<dbReference type="Proteomes" id="UP000320496">
    <property type="component" value="Chromosome"/>
</dbReference>
<feature type="domain" description="DUF1592" evidence="5">
    <location>
        <begin position="491"/>
        <end position="619"/>
    </location>
</feature>
<dbReference type="AlphaFoldDB" id="A0A517ZAM4"/>
<feature type="domain" description="DUF1588" evidence="4">
    <location>
        <begin position="641"/>
        <end position="736"/>
    </location>
</feature>
<feature type="domain" description="DUF1595" evidence="7">
    <location>
        <begin position="422"/>
        <end position="481"/>
    </location>
</feature>
<evidence type="ECO:0000313" key="9">
    <source>
        <dbReference type="Proteomes" id="UP000320496"/>
    </source>
</evidence>
<sequence precursor="true">MRRLLSNVGIVITAAACAMWLAPAACLAERPAQPHPFLTRFCLDCHSADDPSGEREFTSLDFAGSGIDTQIRLQEIIDQLTLEAMPPEDAEQPSESERLQAIGRFTEMLTRMRRETRSTGGRTVLRRLTRREYRNTVADLLGIDVTMFDPTLEFPDDDLSEGFDNIGHDLTTSGFLLEKYLEAADACIEKAFAGERPVEPQTWVFRDNFFQQPELGIAHRKAFQFRYLVLYDHPRNEKPEGAYGPLNEFPDGVPADGIYRVRVRAQALHRDTPYSTRAVMIDTSEPFRMGIRPGDTRIGDMVHTQPIEPKFAEAVITDNELRWYTFEIPLDRGFAPRFTFENGQHDVRGSYGRIFRFHRDTLPESLRQGKGIVAWRNAVTAHGYLPQIRIHEVEIHGPLPTSPQPDAFRKLVGGETFTPSAVSELLRDFASRAFRRPVSDSEVSGLVALYEQRVAEGRPPLEAYKDALKAVLCAPGFLYFTPPDEPAESPLDHHALAERLAYFLTSSMPDDRLRQLADESRIAEATVLRAEAIRLLETESSGRFIADFLDSWLKLRALGSMPPDPATFREYYSAGLQPEMKQESRLFMRDLIDRNASVLEFLSARHSFVNRDLAKLYGVEDQISPEQAGDFHRVVFDDANRGGLLGQASILTVSANGIETSPVVRGVWLLETVLGTPPPPPPDDVPPIDPDIRGTTSIREQLARHRELATCNQCHRKIDPLGFALEGFDPIGRSRSYYDRRQKIPIDTSGVLPGGKTFRGPAELREVLLERKEFFVRTVTERLVTHALGRHIESTDRAAIDQILEQVRDDAYPLRDLIVVIVMSDLFRR</sequence>
<dbReference type="Pfam" id="PF07631">
    <property type="entry name" value="PSD4"/>
    <property type="match status" value="1"/>
</dbReference>
<dbReference type="Pfam" id="PF07637">
    <property type="entry name" value="PSD5"/>
    <property type="match status" value="1"/>
</dbReference>
<dbReference type="InterPro" id="IPR011478">
    <property type="entry name" value="DUF1585"/>
</dbReference>
<dbReference type="OrthoDB" id="175242at2"/>
<dbReference type="EMBL" id="CP036275">
    <property type="protein sequence ID" value="QDU39507.1"/>
    <property type="molecule type" value="Genomic_DNA"/>
</dbReference>
<feature type="chain" id="PRO_5022158843" description="Planctomycete cytochrome C" evidence="1">
    <location>
        <begin position="28"/>
        <end position="829"/>
    </location>
</feature>
<dbReference type="Pfam" id="PF07627">
    <property type="entry name" value="PSCyt3"/>
    <property type="match status" value="1"/>
</dbReference>
<organism evidence="8 9">
    <name type="scientific">Maioricimonas rarisocia</name>
    <dbReference type="NCBI Taxonomy" id="2528026"/>
    <lineage>
        <taxon>Bacteria</taxon>
        <taxon>Pseudomonadati</taxon>
        <taxon>Planctomycetota</taxon>
        <taxon>Planctomycetia</taxon>
        <taxon>Planctomycetales</taxon>
        <taxon>Planctomycetaceae</taxon>
        <taxon>Maioricimonas</taxon>
    </lineage>
</organism>
<evidence type="ECO:0000313" key="8">
    <source>
        <dbReference type="EMBL" id="QDU39507.1"/>
    </source>
</evidence>
<evidence type="ECO:0000259" key="5">
    <source>
        <dbReference type="Pfam" id="PF07631"/>
    </source>
</evidence>
<keyword evidence="1" id="KW-0732">Signal</keyword>
<dbReference type="Pfam" id="PF07635">
    <property type="entry name" value="PSCyt1"/>
    <property type="match status" value="1"/>
</dbReference>
<evidence type="ECO:0000259" key="6">
    <source>
        <dbReference type="Pfam" id="PF07635"/>
    </source>
</evidence>
<evidence type="ECO:0000259" key="4">
    <source>
        <dbReference type="Pfam" id="PF07627"/>
    </source>
</evidence>
<feature type="domain" description="DUF1587" evidence="3">
    <location>
        <begin position="126"/>
        <end position="192"/>
    </location>
</feature>
<dbReference type="Pfam" id="PF07624">
    <property type="entry name" value="PSD2"/>
    <property type="match status" value="1"/>
</dbReference>
<feature type="domain" description="Cytochrome C Planctomycete-type" evidence="6">
    <location>
        <begin position="42"/>
        <end position="89"/>
    </location>
</feature>
<dbReference type="InterPro" id="IPR013042">
    <property type="entry name" value="DUF1592"/>
</dbReference>
<keyword evidence="9" id="KW-1185">Reference proteome</keyword>
<dbReference type="Pfam" id="PF07626">
    <property type="entry name" value="PSD3"/>
    <property type="match status" value="1"/>
</dbReference>
<gene>
    <name evidence="8" type="ORF">Mal4_38520</name>
</gene>
<dbReference type="PROSITE" id="PS51257">
    <property type="entry name" value="PROKAR_LIPOPROTEIN"/>
    <property type="match status" value="1"/>
</dbReference>
<protein>
    <recommendedName>
        <fullName evidence="10">Planctomycete cytochrome C</fullName>
    </recommendedName>
</protein>
<dbReference type="RefSeq" id="WP_145370685.1">
    <property type="nucleotide sequence ID" value="NZ_CP036275.1"/>
</dbReference>
<feature type="domain" description="DUF1585" evidence="2">
    <location>
        <begin position="755"/>
        <end position="827"/>
    </location>
</feature>
<dbReference type="InterPro" id="IPR013043">
    <property type="entry name" value="DUF1595"/>
</dbReference>
<evidence type="ECO:0008006" key="10">
    <source>
        <dbReference type="Google" id="ProtNLM"/>
    </source>
</evidence>
<dbReference type="InterPro" id="IPR013039">
    <property type="entry name" value="DUF1588"/>
</dbReference>
<accession>A0A517ZAM4</accession>
<evidence type="ECO:0000259" key="2">
    <source>
        <dbReference type="Pfam" id="PF07624"/>
    </source>
</evidence>
<dbReference type="KEGG" id="mri:Mal4_38520"/>
<evidence type="ECO:0000259" key="3">
    <source>
        <dbReference type="Pfam" id="PF07626"/>
    </source>
</evidence>
<evidence type="ECO:0000256" key="1">
    <source>
        <dbReference type="SAM" id="SignalP"/>
    </source>
</evidence>
<feature type="signal peptide" evidence="1">
    <location>
        <begin position="1"/>
        <end position="27"/>
    </location>
</feature>
<dbReference type="InterPro" id="IPR013036">
    <property type="entry name" value="DUF1587"/>
</dbReference>
<proteinExistence type="predicted"/>
<evidence type="ECO:0000259" key="7">
    <source>
        <dbReference type="Pfam" id="PF07637"/>
    </source>
</evidence>